<evidence type="ECO:0008006" key="3">
    <source>
        <dbReference type="Google" id="ProtNLM"/>
    </source>
</evidence>
<reference evidence="1 2" key="1">
    <citation type="submission" date="2018-06" db="EMBL/GenBank/DDBJ databases">
        <title>Comparative genomics reveals the genomic features of Rhizophagus irregularis, R. cerebriforme, R. diaphanum and Gigaspora rosea, and their symbiotic lifestyle signature.</title>
        <authorList>
            <person name="Morin E."/>
            <person name="San Clemente H."/>
            <person name="Chen E.C.H."/>
            <person name="De La Providencia I."/>
            <person name="Hainaut M."/>
            <person name="Kuo A."/>
            <person name="Kohler A."/>
            <person name="Murat C."/>
            <person name="Tang N."/>
            <person name="Roy S."/>
            <person name="Loubradou J."/>
            <person name="Henrissat B."/>
            <person name="Grigoriev I.V."/>
            <person name="Corradi N."/>
            <person name="Roux C."/>
            <person name="Martin F.M."/>
        </authorList>
    </citation>
    <scope>NUCLEOTIDE SEQUENCE [LARGE SCALE GENOMIC DNA]</scope>
    <source>
        <strain evidence="1 2">DAOM 194757</strain>
    </source>
</reference>
<keyword evidence="2" id="KW-1185">Reference proteome</keyword>
<organism evidence="1 2">
    <name type="scientific">Gigaspora rosea</name>
    <dbReference type="NCBI Taxonomy" id="44941"/>
    <lineage>
        <taxon>Eukaryota</taxon>
        <taxon>Fungi</taxon>
        <taxon>Fungi incertae sedis</taxon>
        <taxon>Mucoromycota</taxon>
        <taxon>Glomeromycotina</taxon>
        <taxon>Glomeromycetes</taxon>
        <taxon>Diversisporales</taxon>
        <taxon>Gigasporaceae</taxon>
        <taxon>Gigaspora</taxon>
    </lineage>
</organism>
<dbReference type="Gene3D" id="3.40.960.10">
    <property type="entry name" value="VSR Endonuclease"/>
    <property type="match status" value="1"/>
</dbReference>
<dbReference type="EMBL" id="QKWP01001576">
    <property type="protein sequence ID" value="RIB07955.1"/>
    <property type="molecule type" value="Genomic_DNA"/>
</dbReference>
<evidence type="ECO:0000313" key="2">
    <source>
        <dbReference type="Proteomes" id="UP000266673"/>
    </source>
</evidence>
<protein>
    <recommendedName>
        <fullName evidence="3">RAP domain-containing protein</fullName>
    </recommendedName>
</protein>
<dbReference type="OrthoDB" id="2384917at2759"/>
<dbReference type="Proteomes" id="UP000266673">
    <property type="component" value="Unassembled WGS sequence"/>
</dbReference>
<gene>
    <name evidence="1" type="ORF">C2G38_2045573</name>
</gene>
<accession>A0A397UCA4</accession>
<dbReference type="AlphaFoldDB" id="A0A397UCA4"/>
<evidence type="ECO:0000313" key="1">
    <source>
        <dbReference type="EMBL" id="RIB07955.1"/>
    </source>
</evidence>
<comment type="caution">
    <text evidence="1">The sequence shown here is derived from an EMBL/GenBank/DDBJ whole genome shotgun (WGS) entry which is preliminary data.</text>
</comment>
<sequence>MTKNEGKITRITRITRPDFLKSPELSAGLELDIYYPEHVLAIEVQGQQHEKYNKFFHRRDPKNFIKQQVRDQLKKKLCKENGINLRYNPYVVFRELGLIE</sequence>
<proteinExistence type="predicted"/>
<name>A0A397UCA4_9GLOM</name>